<dbReference type="SUPFAM" id="SSF53850">
    <property type="entry name" value="Periplasmic binding protein-like II"/>
    <property type="match status" value="1"/>
</dbReference>
<sequence length="450" mass="48956">MTYHLPRRDMFKIAGGAFAGATLLSACGGSGGDPSSIEYWGAFPTPETEEYFRANFIDSFNSSTPHSVRMSTKQLTDLASLTDTAVSSGNAPDIIYSPGPTTSISYAQGLKTLELDDYATEYGWDERLLPWAAQLSRVEDRMYSVPTSYGSLVLYYNRAVFEENGWTPPTTRAEFEELCEDADSKGLIPVGAGNSGYPAQSEWYLTCLLNAAVGPNRLYDILTGARDWTDDSVVEAMEMMKEQLDKGWWGGGADRYFTNTDPDMCTGLATGDVAMYMSGTWSFSSMGTFFADSGNDPEDWDWAPLPSLSDDVEPGVYPLAIGTALSISSGSKDPDAAAAFLDHLVGDTGRSLGYLAEQGENPPPVAYESSDFPEGTDPRVQRLYEEIPASTNLGYASWTFLPPETNTALYTEFDKIITGDIEPAEYTEVLNSMFLQELGSGASPTPFTPQ</sequence>
<dbReference type="OrthoDB" id="358201at2"/>
<dbReference type="InterPro" id="IPR050490">
    <property type="entry name" value="Bact_solute-bd_prot1"/>
</dbReference>
<dbReference type="Pfam" id="PF01547">
    <property type="entry name" value="SBP_bac_1"/>
    <property type="match status" value="1"/>
</dbReference>
<dbReference type="RefSeq" id="WP_073383888.1">
    <property type="nucleotide sequence ID" value="NZ_FQZK01000029.1"/>
</dbReference>
<dbReference type="Gene3D" id="3.40.190.10">
    <property type="entry name" value="Periplasmic binding protein-like II"/>
    <property type="match status" value="2"/>
</dbReference>
<accession>A0A1M6URQ2</accession>
<dbReference type="Proteomes" id="UP000184452">
    <property type="component" value="Unassembled WGS sequence"/>
</dbReference>
<proteinExistence type="predicted"/>
<dbReference type="PANTHER" id="PTHR43649">
    <property type="entry name" value="ARABINOSE-BINDING PROTEIN-RELATED"/>
    <property type="match status" value="1"/>
</dbReference>
<keyword evidence="2" id="KW-1185">Reference proteome</keyword>
<organism evidence="1 2">
    <name type="scientific">Nocardiopsis flavescens</name>
    <dbReference type="NCBI Taxonomy" id="758803"/>
    <lineage>
        <taxon>Bacteria</taxon>
        <taxon>Bacillati</taxon>
        <taxon>Actinomycetota</taxon>
        <taxon>Actinomycetes</taxon>
        <taxon>Streptosporangiales</taxon>
        <taxon>Nocardiopsidaceae</taxon>
        <taxon>Nocardiopsis</taxon>
    </lineage>
</organism>
<evidence type="ECO:0000313" key="2">
    <source>
        <dbReference type="Proteomes" id="UP000184452"/>
    </source>
</evidence>
<name>A0A1M6URQ2_9ACTN</name>
<dbReference type="PROSITE" id="PS51257">
    <property type="entry name" value="PROKAR_LIPOPROTEIN"/>
    <property type="match status" value="1"/>
</dbReference>
<dbReference type="PANTHER" id="PTHR43649:SF12">
    <property type="entry name" value="DIACETYLCHITOBIOSE BINDING PROTEIN DASA"/>
    <property type="match status" value="1"/>
</dbReference>
<protein>
    <submittedName>
        <fullName evidence="1">Raffinose/stachyose/melibiose transport system substrate-binding protein</fullName>
    </submittedName>
</protein>
<reference evidence="1 2" key="1">
    <citation type="submission" date="2016-11" db="EMBL/GenBank/DDBJ databases">
        <authorList>
            <person name="Jaros S."/>
            <person name="Januszkiewicz K."/>
            <person name="Wedrychowicz H."/>
        </authorList>
    </citation>
    <scope>NUCLEOTIDE SEQUENCE [LARGE SCALE GENOMIC DNA]</scope>
    <source>
        <strain evidence="1 2">CGMCC 4.5723</strain>
    </source>
</reference>
<evidence type="ECO:0000313" key="1">
    <source>
        <dbReference type="EMBL" id="SHK71897.1"/>
    </source>
</evidence>
<dbReference type="InterPro" id="IPR006059">
    <property type="entry name" value="SBP"/>
</dbReference>
<dbReference type="AlphaFoldDB" id="A0A1M6URQ2"/>
<gene>
    <name evidence="1" type="ORF">SAMN05421803_12943</name>
</gene>
<dbReference type="EMBL" id="FQZK01000029">
    <property type="protein sequence ID" value="SHK71897.1"/>
    <property type="molecule type" value="Genomic_DNA"/>
</dbReference>
<dbReference type="STRING" id="758803.SAMN05421803_12943"/>